<evidence type="ECO:0000259" key="1">
    <source>
        <dbReference type="PROSITE" id="PS51464"/>
    </source>
</evidence>
<dbReference type="Gene3D" id="3.40.50.10490">
    <property type="entry name" value="Glucose-6-phosphate isomerase like protein, domain 1"/>
    <property type="match status" value="1"/>
</dbReference>
<sequence length="212" mass="23139">MNFYFPRFEARFPDCQEIVPDLQAAFEILQSTFANRGKLLLCGNGGSAADCEHIAAELINKFERLRPISSSDAEELHRMFGKDGDFLARNLQGALPAISLVSQTALMTALANDVAAEWVFAQQVWAYGQSGDAILGISTSGNSQNVLHAMRVAKFRGLKTIGLSGRDGGALRELCDVCIVAPREITAEIQELHLPIYHALCGALEEHFFGEP</sequence>
<organism evidence="2 3">
    <name type="scientific">Abditibacterium utsteinense</name>
    <dbReference type="NCBI Taxonomy" id="1960156"/>
    <lineage>
        <taxon>Bacteria</taxon>
        <taxon>Pseudomonadati</taxon>
        <taxon>Abditibacteriota</taxon>
        <taxon>Abditibacteriia</taxon>
        <taxon>Abditibacteriales</taxon>
        <taxon>Abditibacteriaceae</taxon>
        <taxon>Abditibacterium</taxon>
    </lineage>
</organism>
<dbReference type="GO" id="GO:0016853">
    <property type="term" value="F:isomerase activity"/>
    <property type="evidence" value="ECO:0007669"/>
    <property type="project" value="UniProtKB-KW"/>
</dbReference>
<comment type="caution">
    <text evidence="2">The sequence shown here is derived from an EMBL/GenBank/DDBJ whole genome shotgun (WGS) entry which is preliminary data.</text>
</comment>
<dbReference type="InterPro" id="IPR050099">
    <property type="entry name" value="SIS_GmhA/DiaA_subfam"/>
</dbReference>
<dbReference type="Proteomes" id="UP000237684">
    <property type="component" value="Unassembled WGS sequence"/>
</dbReference>
<feature type="domain" description="SIS" evidence="1">
    <location>
        <begin position="29"/>
        <end position="210"/>
    </location>
</feature>
<dbReference type="PANTHER" id="PTHR30390">
    <property type="entry name" value="SEDOHEPTULOSE 7-PHOSPHATE ISOMERASE / DNAA INITIATOR-ASSOCIATING FACTOR FOR REPLICATION INITIATION"/>
    <property type="match status" value="1"/>
</dbReference>
<dbReference type="CDD" id="cd05006">
    <property type="entry name" value="SIS_GmhA"/>
    <property type="match status" value="1"/>
</dbReference>
<keyword evidence="3" id="KW-1185">Reference proteome</keyword>
<keyword evidence="2" id="KW-0413">Isomerase</keyword>
<dbReference type="EMBL" id="NIGF01000001">
    <property type="protein sequence ID" value="PQV65359.1"/>
    <property type="molecule type" value="Genomic_DNA"/>
</dbReference>
<accession>A0A2S8SX80</accession>
<evidence type="ECO:0000313" key="3">
    <source>
        <dbReference type="Proteomes" id="UP000237684"/>
    </source>
</evidence>
<dbReference type="SUPFAM" id="SSF53697">
    <property type="entry name" value="SIS domain"/>
    <property type="match status" value="1"/>
</dbReference>
<dbReference type="OrthoDB" id="9781311at2"/>
<dbReference type="Pfam" id="PF13580">
    <property type="entry name" value="SIS_2"/>
    <property type="match status" value="2"/>
</dbReference>
<proteinExistence type="predicted"/>
<name>A0A2S8SX80_9BACT</name>
<dbReference type="GO" id="GO:0097367">
    <property type="term" value="F:carbohydrate derivative binding"/>
    <property type="evidence" value="ECO:0007669"/>
    <property type="project" value="InterPro"/>
</dbReference>
<dbReference type="InterPro" id="IPR035461">
    <property type="entry name" value="GmhA/DiaA"/>
</dbReference>
<dbReference type="PANTHER" id="PTHR30390:SF6">
    <property type="entry name" value="DNAA INITIATOR-ASSOCIATING PROTEIN DIAA"/>
    <property type="match status" value="1"/>
</dbReference>
<dbReference type="InterPro" id="IPR001347">
    <property type="entry name" value="SIS_dom"/>
</dbReference>
<dbReference type="PROSITE" id="PS51464">
    <property type="entry name" value="SIS"/>
    <property type="match status" value="1"/>
</dbReference>
<dbReference type="GO" id="GO:1901135">
    <property type="term" value="P:carbohydrate derivative metabolic process"/>
    <property type="evidence" value="ECO:0007669"/>
    <property type="project" value="InterPro"/>
</dbReference>
<reference evidence="2 3" key="1">
    <citation type="journal article" date="2018" name="Syst. Appl. Microbiol.">
        <title>Abditibacterium utsteinense sp. nov., the first cultivated member of candidate phylum FBP, isolated from ice-free Antarctic soil samples.</title>
        <authorList>
            <person name="Tahon G."/>
            <person name="Tytgat B."/>
            <person name="Lebbe L."/>
            <person name="Carlier A."/>
            <person name="Willems A."/>
        </authorList>
    </citation>
    <scope>NUCLEOTIDE SEQUENCE [LARGE SCALE GENOMIC DNA]</scope>
    <source>
        <strain evidence="2 3">LMG 29911</strain>
    </source>
</reference>
<gene>
    <name evidence="2" type="ORF">B1R32_10199</name>
</gene>
<dbReference type="InParanoid" id="A0A2S8SX80"/>
<evidence type="ECO:0000313" key="2">
    <source>
        <dbReference type="EMBL" id="PQV65359.1"/>
    </source>
</evidence>
<dbReference type="InterPro" id="IPR046348">
    <property type="entry name" value="SIS_dom_sf"/>
</dbReference>
<dbReference type="AlphaFoldDB" id="A0A2S8SX80"/>
<protein>
    <submittedName>
        <fullName evidence="2">D-sedoheptulose 7-phosphate isomerase</fullName>
    </submittedName>
</protein>